<gene>
    <name evidence="1" type="ORF">BCR33DRAFT_567357</name>
</gene>
<evidence type="ECO:0000313" key="1">
    <source>
        <dbReference type="EMBL" id="ORY30522.1"/>
    </source>
</evidence>
<dbReference type="AlphaFoldDB" id="A0A1Y2B6R3"/>
<organism evidence="1 2">
    <name type="scientific">Rhizoclosmatium globosum</name>
    <dbReference type="NCBI Taxonomy" id="329046"/>
    <lineage>
        <taxon>Eukaryota</taxon>
        <taxon>Fungi</taxon>
        <taxon>Fungi incertae sedis</taxon>
        <taxon>Chytridiomycota</taxon>
        <taxon>Chytridiomycota incertae sedis</taxon>
        <taxon>Chytridiomycetes</taxon>
        <taxon>Chytridiales</taxon>
        <taxon>Chytriomycetaceae</taxon>
        <taxon>Rhizoclosmatium</taxon>
    </lineage>
</organism>
<name>A0A1Y2B6R3_9FUNG</name>
<protein>
    <submittedName>
        <fullName evidence="1">Uncharacterized protein</fullName>
    </submittedName>
</protein>
<dbReference type="EMBL" id="MCGO01000082">
    <property type="protein sequence ID" value="ORY30522.1"/>
    <property type="molecule type" value="Genomic_DNA"/>
</dbReference>
<evidence type="ECO:0000313" key="2">
    <source>
        <dbReference type="Proteomes" id="UP000193642"/>
    </source>
</evidence>
<accession>A0A1Y2B6R3</accession>
<keyword evidence="2" id="KW-1185">Reference proteome</keyword>
<dbReference type="Proteomes" id="UP000193642">
    <property type="component" value="Unassembled WGS sequence"/>
</dbReference>
<comment type="caution">
    <text evidence="1">The sequence shown here is derived from an EMBL/GenBank/DDBJ whole genome shotgun (WGS) entry which is preliminary data.</text>
</comment>
<proteinExistence type="predicted"/>
<reference evidence="1 2" key="1">
    <citation type="submission" date="2016-07" db="EMBL/GenBank/DDBJ databases">
        <title>Pervasive Adenine N6-methylation of Active Genes in Fungi.</title>
        <authorList>
            <consortium name="DOE Joint Genome Institute"/>
            <person name="Mondo S.J."/>
            <person name="Dannebaum R.O."/>
            <person name="Kuo R.C."/>
            <person name="Labutti K."/>
            <person name="Haridas S."/>
            <person name="Kuo A."/>
            <person name="Salamov A."/>
            <person name="Ahrendt S.R."/>
            <person name="Lipzen A."/>
            <person name="Sullivan W."/>
            <person name="Andreopoulos W.B."/>
            <person name="Clum A."/>
            <person name="Lindquist E."/>
            <person name="Daum C."/>
            <person name="Ramamoorthy G.K."/>
            <person name="Gryganskyi A."/>
            <person name="Culley D."/>
            <person name="Magnuson J.K."/>
            <person name="James T.Y."/>
            <person name="O'Malley M.A."/>
            <person name="Stajich J.E."/>
            <person name="Spatafora J.W."/>
            <person name="Visel A."/>
            <person name="Grigoriev I.V."/>
        </authorList>
    </citation>
    <scope>NUCLEOTIDE SEQUENCE [LARGE SCALE GENOMIC DNA]</scope>
    <source>
        <strain evidence="1 2">JEL800</strain>
    </source>
</reference>
<sequence>MGGYTTYCALCGVTPLPNDTYHYSSEDPAIQAEYEEGGEREILYFPRSWDDKHIEQVQLLSLVMVVPRNTAVQIGETIGNVKGEIMMMTWTGEVLASIQPAS</sequence>